<keyword evidence="8" id="KW-0479">Metal-binding</keyword>
<dbReference type="Gene3D" id="1.20.950.20">
    <property type="entry name" value="Transmembrane di-heme cytochromes, Chain C"/>
    <property type="match status" value="1"/>
</dbReference>
<dbReference type="InterPro" id="IPR006471">
    <property type="entry name" value="Formate_DH_gsu"/>
</dbReference>
<evidence type="ECO:0000256" key="6">
    <source>
        <dbReference type="ARBA" id="ARBA00022617"/>
    </source>
</evidence>
<feature type="domain" description="Cytochrome b561 bacterial/Ni-hydrogenase" evidence="14">
    <location>
        <begin position="20"/>
        <end position="197"/>
    </location>
</feature>
<comment type="similarity">
    <text evidence="3">Belongs to the formate dehydrogenase gamma subunit family.</text>
</comment>
<keyword evidence="12 13" id="KW-0472">Membrane</keyword>
<evidence type="ECO:0000256" key="10">
    <source>
        <dbReference type="ARBA" id="ARBA00022989"/>
    </source>
</evidence>
<dbReference type="GO" id="GO:0009326">
    <property type="term" value="C:formate dehydrogenase complex"/>
    <property type="evidence" value="ECO:0007669"/>
    <property type="project" value="InterPro"/>
</dbReference>
<dbReference type="GO" id="GO:0022904">
    <property type="term" value="P:respiratory electron transport chain"/>
    <property type="evidence" value="ECO:0007669"/>
    <property type="project" value="InterPro"/>
</dbReference>
<dbReference type="GO" id="GO:0008863">
    <property type="term" value="F:formate dehydrogenase (NAD+) activity"/>
    <property type="evidence" value="ECO:0007669"/>
    <property type="project" value="InterPro"/>
</dbReference>
<name>A0A4V6PZD7_9HYPH</name>
<keyword evidence="4" id="KW-0813">Transport</keyword>
<proteinExistence type="inferred from homology"/>
<dbReference type="GO" id="GO:0009055">
    <property type="term" value="F:electron transfer activity"/>
    <property type="evidence" value="ECO:0007669"/>
    <property type="project" value="InterPro"/>
</dbReference>
<protein>
    <submittedName>
        <fullName evidence="15">Formate dehydrogenase subunit gamma</fullName>
    </submittedName>
</protein>
<evidence type="ECO:0000256" key="13">
    <source>
        <dbReference type="SAM" id="Phobius"/>
    </source>
</evidence>
<dbReference type="Pfam" id="PF01292">
    <property type="entry name" value="Ni_hydr_CYTB"/>
    <property type="match status" value="1"/>
</dbReference>
<feature type="transmembrane region" description="Helical" evidence="13">
    <location>
        <begin position="166"/>
        <end position="187"/>
    </location>
</feature>
<feature type="transmembrane region" description="Helical" evidence="13">
    <location>
        <begin position="66"/>
        <end position="84"/>
    </location>
</feature>
<dbReference type="GO" id="GO:0015944">
    <property type="term" value="P:formate oxidation"/>
    <property type="evidence" value="ECO:0007669"/>
    <property type="project" value="TreeGrafter"/>
</dbReference>
<dbReference type="AlphaFoldDB" id="A0A4V6PZD7"/>
<evidence type="ECO:0000256" key="3">
    <source>
        <dbReference type="ARBA" id="ARBA00010747"/>
    </source>
</evidence>
<evidence type="ECO:0000256" key="7">
    <source>
        <dbReference type="ARBA" id="ARBA00022692"/>
    </source>
</evidence>
<evidence type="ECO:0000256" key="12">
    <source>
        <dbReference type="ARBA" id="ARBA00023136"/>
    </source>
</evidence>
<evidence type="ECO:0000256" key="11">
    <source>
        <dbReference type="ARBA" id="ARBA00023004"/>
    </source>
</evidence>
<keyword evidence="7 13" id="KW-0812">Transmembrane</keyword>
<gene>
    <name evidence="15" type="ORF">EV668_4919</name>
</gene>
<dbReference type="NCBIfam" id="TIGR01583">
    <property type="entry name" value="formate-DH-gamm"/>
    <property type="match status" value="1"/>
</dbReference>
<evidence type="ECO:0000256" key="8">
    <source>
        <dbReference type="ARBA" id="ARBA00022723"/>
    </source>
</evidence>
<keyword evidence="10 13" id="KW-1133">Transmembrane helix</keyword>
<comment type="cofactor">
    <cofactor evidence="1">
        <name>heme</name>
        <dbReference type="ChEBI" id="CHEBI:30413"/>
    </cofactor>
</comment>
<comment type="subcellular location">
    <subcellularLocation>
        <location evidence="2">Cell membrane</location>
        <topology evidence="2">Multi-pass membrane protein</topology>
    </subcellularLocation>
</comment>
<evidence type="ECO:0000256" key="2">
    <source>
        <dbReference type="ARBA" id="ARBA00004651"/>
    </source>
</evidence>
<evidence type="ECO:0000256" key="5">
    <source>
        <dbReference type="ARBA" id="ARBA00022475"/>
    </source>
</evidence>
<dbReference type="GO" id="GO:0005886">
    <property type="term" value="C:plasma membrane"/>
    <property type="evidence" value="ECO:0007669"/>
    <property type="project" value="UniProtKB-SubCell"/>
</dbReference>
<dbReference type="PANTHER" id="PTHR30074:SF5">
    <property type="entry name" value="FORMATE DEHYDROGENASE, NITRATE-INDUCIBLE, CYTOCHROME B556(FDN) SUBUNIT"/>
    <property type="match status" value="1"/>
</dbReference>
<keyword evidence="5" id="KW-1003">Cell membrane</keyword>
<reference evidence="15 16" key="1">
    <citation type="submission" date="2019-03" db="EMBL/GenBank/DDBJ databases">
        <title>Genomic Encyclopedia of Type Strains, Phase IV (KMG-IV): sequencing the most valuable type-strain genomes for metagenomic binning, comparative biology and taxonomic classification.</title>
        <authorList>
            <person name="Goeker M."/>
        </authorList>
    </citation>
    <scope>NUCLEOTIDE SEQUENCE [LARGE SCALE GENOMIC DNA]</scope>
    <source>
        <strain evidence="15 16">DSM 25903</strain>
    </source>
</reference>
<dbReference type="GO" id="GO:0036397">
    <property type="term" value="F:formate dehydrogenase (quinone) activity"/>
    <property type="evidence" value="ECO:0007669"/>
    <property type="project" value="TreeGrafter"/>
</dbReference>
<evidence type="ECO:0000256" key="9">
    <source>
        <dbReference type="ARBA" id="ARBA00022982"/>
    </source>
</evidence>
<keyword evidence="6" id="KW-0349">Heme</keyword>
<organism evidence="15 16">
    <name type="scientific">Enterovirga rhinocerotis</name>
    <dbReference type="NCBI Taxonomy" id="1339210"/>
    <lineage>
        <taxon>Bacteria</taxon>
        <taxon>Pseudomonadati</taxon>
        <taxon>Pseudomonadota</taxon>
        <taxon>Alphaproteobacteria</taxon>
        <taxon>Hyphomicrobiales</taxon>
        <taxon>Methylobacteriaceae</taxon>
        <taxon>Enterovirga</taxon>
    </lineage>
</organism>
<dbReference type="InterPro" id="IPR016174">
    <property type="entry name" value="Di-haem_cyt_TM"/>
</dbReference>
<dbReference type="GO" id="GO:0046872">
    <property type="term" value="F:metal ion binding"/>
    <property type="evidence" value="ECO:0007669"/>
    <property type="project" value="UniProtKB-KW"/>
</dbReference>
<dbReference type="SUPFAM" id="SSF81342">
    <property type="entry name" value="Transmembrane di-heme cytochromes"/>
    <property type="match status" value="1"/>
</dbReference>
<dbReference type="InterPro" id="IPR051817">
    <property type="entry name" value="FDH_cytochrome_b556_subunit"/>
</dbReference>
<feature type="transmembrane region" description="Helical" evidence="13">
    <location>
        <begin position="126"/>
        <end position="146"/>
    </location>
</feature>
<sequence>MSDAIRPAPETPEPRVTVRRYSALTRINHWTLAGSFVLLTLSGMALFHPSLFWLSTFFGGGPTLRWLHPVFGCVLIVAWLFMFLRFAWANLPERTDWVWMTKVRDVLSGREENLPEVGKYNAGQKLVFWSFALLVPALFLTGLVIWDQYFYDWTTIPQKRVAVLAHALLAIGMITVWIVHAYAAIWVQGTIQAMTRGYVTGGWAWRHHRKWLRDLVSGRKRTPPATPAE</sequence>
<evidence type="ECO:0000313" key="16">
    <source>
        <dbReference type="Proteomes" id="UP000295122"/>
    </source>
</evidence>
<accession>A0A4V6PZD7</accession>
<evidence type="ECO:0000259" key="14">
    <source>
        <dbReference type="Pfam" id="PF01292"/>
    </source>
</evidence>
<dbReference type="InterPro" id="IPR011577">
    <property type="entry name" value="Cyt_b561_bac/Ni-Hgenase"/>
</dbReference>
<keyword evidence="16" id="KW-1185">Reference proteome</keyword>
<feature type="transmembrane region" description="Helical" evidence="13">
    <location>
        <begin position="30"/>
        <end position="54"/>
    </location>
</feature>
<evidence type="ECO:0000256" key="1">
    <source>
        <dbReference type="ARBA" id="ARBA00001971"/>
    </source>
</evidence>
<dbReference type="PANTHER" id="PTHR30074">
    <property type="entry name" value="FORMATE DEHYDROGENASE, NITRATE-INDUCIBLE, CYTOCHROME B556 FDN SUBUNIT"/>
    <property type="match status" value="1"/>
</dbReference>
<evidence type="ECO:0000313" key="15">
    <source>
        <dbReference type="EMBL" id="TDR84559.1"/>
    </source>
</evidence>
<evidence type="ECO:0000256" key="4">
    <source>
        <dbReference type="ARBA" id="ARBA00022448"/>
    </source>
</evidence>
<keyword evidence="11" id="KW-0408">Iron</keyword>
<dbReference type="Proteomes" id="UP000295122">
    <property type="component" value="Unassembled WGS sequence"/>
</dbReference>
<comment type="caution">
    <text evidence="15">The sequence shown here is derived from an EMBL/GenBank/DDBJ whole genome shotgun (WGS) entry which is preliminary data.</text>
</comment>
<dbReference type="OrthoDB" id="9790598at2"/>
<dbReference type="GO" id="GO:0009061">
    <property type="term" value="P:anaerobic respiration"/>
    <property type="evidence" value="ECO:0007669"/>
    <property type="project" value="TreeGrafter"/>
</dbReference>
<dbReference type="EMBL" id="SNZR01000019">
    <property type="protein sequence ID" value="TDR84559.1"/>
    <property type="molecule type" value="Genomic_DNA"/>
</dbReference>
<keyword evidence="9" id="KW-0249">Electron transport</keyword>
<dbReference type="RefSeq" id="WP_133775158.1">
    <property type="nucleotide sequence ID" value="NZ_SNZR01000019.1"/>
</dbReference>